<evidence type="ECO:0000313" key="3">
    <source>
        <dbReference type="Proteomes" id="UP000464624"/>
    </source>
</evidence>
<name>A0AAD1M2P8_MYCXE</name>
<feature type="region of interest" description="Disordered" evidence="1">
    <location>
        <begin position="52"/>
        <end position="74"/>
    </location>
</feature>
<reference evidence="2 3" key="1">
    <citation type="submission" date="2019-12" db="EMBL/GenBank/DDBJ databases">
        <title>Complete genome sequence of Mycolicibacterium xenopi str. JCM15661T.</title>
        <authorList>
            <person name="Yoshida M."/>
            <person name="Fukano H."/>
            <person name="Asakura T."/>
            <person name="Hoshino Y."/>
        </authorList>
    </citation>
    <scope>NUCLEOTIDE SEQUENCE [LARGE SCALE GENOMIC DNA]</scope>
    <source>
        <strain evidence="2 3">JCM 15661T</strain>
    </source>
</reference>
<dbReference type="EMBL" id="AP022314">
    <property type="protein sequence ID" value="BBU23695.1"/>
    <property type="molecule type" value="Genomic_DNA"/>
</dbReference>
<dbReference type="Proteomes" id="UP000464624">
    <property type="component" value="Chromosome"/>
</dbReference>
<evidence type="ECO:0000256" key="1">
    <source>
        <dbReference type="SAM" id="MobiDB-lite"/>
    </source>
</evidence>
<proteinExistence type="predicted"/>
<dbReference type="AlphaFoldDB" id="A0AAD1M2P8"/>
<protein>
    <submittedName>
        <fullName evidence="2">Uncharacterized protein</fullName>
    </submittedName>
</protein>
<dbReference type="KEGG" id="mxe:MYXE_34850"/>
<evidence type="ECO:0000313" key="2">
    <source>
        <dbReference type="EMBL" id="BBU23695.1"/>
    </source>
</evidence>
<sequence length="74" mass="7890">MADSPACSDGIAATKFTLACPESIRTPADCRCSVPQPRVEMRSTKLWAPGWLNRIAPNSPPSGTPAECRNMQSG</sequence>
<gene>
    <name evidence="2" type="ORF">MYXE_34850</name>
</gene>
<accession>A0AAD1M2P8</accession>
<organism evidence="2 3">
    <name type="scientific">Mycobacterium xenopi</name>
    <dbReference type="NCBI Taxonomy" id="1789"/>
    <lineage>
        <taxon>Bacteria</taxon>
        <taxon>Bacillati</taxon>
        <taxon>Actinomycetota</taxon>
        <taxon>Actinomycetes</taxon>
        <taxon>Mycobacteriales</taxon>
        <taxon>Mycobacteriaceae</taxon>
        <taxon>Mycobacterium</taxon>
    </lineage>
</organism>